<name>A0A8K0VTM0_9PLEO</name>
<gene>
    <name evidence="2" type="ORF">FB567DRAFT_611228</name>
</gene>
<evidence type="ECO:0000313" key="3">
    <source>
        <dbReference type="Proteomes" id="UP000813461"/>
    </source>
</evidence>
<dbReference type="Proteomes" id="UP000813461">
    <property type="component" value="Unassembled WGS sequence"/>
</dbReference>
<organism evidence="2 3">
    <name type="scientific">Paraphoma chrysanthemicola</name>
    <dbReference type="NCBI Taxonomy" id="798071"/>
    <lineage>
        <taxon>Eukaryota</taxon>
        <taxon>Fungi</taxon>
        <taxon>Dikarya</taxon>
        <taxon>Ascomycota</taxon>
        <taxon>Pezizomycotina</taxon>
        <taxon>Dothideomycetes</taxon>
        <taxon>Pleosporomycetidae</taxon>
        <taxon>Pleosporales</taxon>
        <taxon>Pleosporineae</taxon>
        <taxon>Phaeosphaeriaceae</taxon>
        <taxon>Paraphoma</taxon>
    </lineage>
</organism>
<comment type="caution">
    <text evidence="2">The sequence shown here is derived from an EMBL/GenBank/DDBJ whole genome shotgun (WGS) entry which is preliminary data.</text>
</comment>
<proteinExistence type="predicted"/>
<dbReference type="AlphaFoldDB" id="A0A8K0VTM0"/>
<evidence type="ECO:0000313" key="2">
    <source>
        <dbReference type="EMBL" id="KAH7074278.1"/>
    </source>
</evidence>
<feature type="compositionally biased region" description="Basic and acidic residues" evidence="1">
    <location>
        <begin position="205"/>
        <end position="214"/>
    </location>
</feature>
<feature type="compositionally biased region" description="Polar residues" evidence="1">
    <location>
        <begin position="454"/>
        <end position="464"/>
    </location>
</feature>
<feature type="region of interest" description="Disordered" evidence="1">
    <location>
        <begin position="547"/>
        <end position="660"/>
    </location>
</feature>
<accession>A0A8K0VTM0</accession>
<feature type="region of interest" description="Disordered" evidence="1">
    <location>
        <begin position="181"/>
        <end position="255"/>
    </location>
</feature>
<feature type="compositionally biased region" description="Basic residues" evidence="1">
    <location>
        <begin position="233"/>
        <end position="252"/>
    </location>
</feature>
<reference evidence="2" key="1">
    <citation type="journal article" date="2021" name="Nat. Commun.">
        <title>Genetic determinants of endophytism in the Arabidopsis root mycobiome.</title>
        <authorList>
            <person name="Mesny F."/>
            <person name="Miyauchi S."/>
            <person name="Thiergart T."/>
            <person name="Pickel B."/>
            <person name="Atanasova L."/>
            <person name="Karlsson M."/>
            <person name="Huettel B."/>
            <person name="Barry K.W."/>
            <person name="Haridas S."/>
            <person name="Chen C."/>
            <person name="Bauer D."/>
            <person name="Andreopoulos W."/>
            <person name="Pangilinan J."/>
            <person name="LaButti K."/>
            <person name="Riley R."/>
            <person name="Lipzen A."/>
            <person name="Clum A."/>
            <person name="Drula E."/>
            <person name="Henrissat B."/>
            <person name="Kohler A."/>
            <person name="Grigoriev I.V."/>
            <person name="Martin F.M."/>
            <person name="Hacquard S."/>
        </authorList>
    </citation>
    <scope>NUCLEOTIDE SEQUENCE</scope>
    <source>
        <strain evidence="2">MPI-SDFR-AT-0120</strain>
    </source>
</reference>
<protein>
    <submittedName>
        <fullName evidence="2">Uncharacterized protein</fullName>
    </submittedName>
</protein>
<dbReference type="EMBL" id="JAGMVJ010000021">
    <property type="protein sequence ID" value="KAH7074278.1"/>
    <property type="molecule type" value="Genomic_DNA"/>
</dbReference>
<dbReference type="OrthoDB" id="3800150at2759"/>
<sequence length="692" mass="77486">MKFLSPDLRFLRPAPSVLAGREHSDTGTGKERLVAVAQLRSLLLPPACDDTPLPHPVVAYSVARLCSHSMLARSNSPEYFDRLSSPEYGEVDNQYRLESLSPTPPLAARQMDSDTSLLRHAQSDLPSAEVQDLFDLDEPLQTHSHGYPQASGMNVNLTSHSKETTRLKRGDDDVASLVCSNEKQIQLESSEDDGPIMARRKPRGQHKDSFVVHDRRAHCGRNTNDQSHERHVLRQSRKASPPKRTTTAKKSRPSAWAAKPIMKNDMKAKLQVIREIESYWGKGFIKAYIPKCHLPLVKRGKGVKRVNNRSREMDPKNWLPSILKAILMIAKLTDNKDWIKQAMNDVVRYRIKHTGNRKPQLVTTDFDVIEDMLTKQWAVHYAFSIRYKHLLENRKDEVENDEDIDHILQTGSEDQDDGEYEEDSDEIFIRKVDDEQDGDEEEQPRLGLLPDNSFHASGQSSKASNDPPPPRQRVKKPNAPKYTTTPANHTNENMAYQSQQTLYGYGPPSQGFGAPLDPWGRPMAGYPGGHPQRYDGYSSYADGYAGHVGHGVARDARTGSHGRHGFMTAPYLPTPPPPMMSPASKPNKRVQDSPANANKRARHNHEPRTTSKMPGLPQSCQPGQNIEIKRESPALDDLEAVGSDFDSPTDDLDGQGNAGDEEAALDAEMKAMEIQLKLAKMKARKLALKARK</sequence>
<feature type="compositionally biased region" description="Polar residues" evidence="1">
    <location>
        <begin position="481"/>
        <end position="492"/>
    </location>
</feature>
<keyword evidence="3" id="KW-1185">Reference proteome</keyword>
<feature type="compositionally biased region" description="Acidic residues" evidence="1">
    <location>
        <begin position="647"/>
        <end position="660"/>
    </location>
</feature>
<feature type="region of interest" description="Disordered" evidence="1">
    <location>
        <begin position="407"/>
        <end position="492"/>
    </location>
</feature>
<evidence type="ECO:0000256" key="1">
    <source>
        <dbReference type="SAM" id="MobiDB-lite"/>
    </source>
</evidence>
<feature type="compositionally biased region" description="Acidic residues" evidence="1">
    <location>
        <begin position="413"/>
        <end position="426"/>
    </location>
</feature>